<reference evidence="2 3" key="1">
    <citation type="submission" date="2019-12" db="EMBL/GenBank/DDBJ databases">
        <title>Draft genome sequence of the ascomycete Xylaria multiplex DSM 110363.</title>
        <authorList>
            <person name="Buettner E."/>
            <person name="Kellner H."/>
        </authorList>
    </citation>
    <scope>NUCLEOTIDE SEQUENCE [LARGE SCALE GENOMIC DNA]</scope>
    <source>
        <strain evidence="2 3">DSM 110363</strain>
    </source>
</reference>
<evidence type="ECO:0008006" key="4">
    <source>
        <dbReference type="Google" id="ProtNLM"/>
    </source>
</evidence>
<evidence type="ECO:0000313" key="2">
    <source>
        <dbReference type="EMBL" id="KAF2971290.1"/>
    </source>
</evidence>
<dbReference type="PANTHER" id="PTHR47431">
    <property type="entry name" value="ZN(II)2CYS6 TRANSCRIPTION FACTOR (EUROFUNG)-RELATED"/>
    <property type="match status" value="1"/>
</dbReference>
<keyword evidence="3" id="KW-1185">Reference proteome</keyword>
<name>A0A7C8MTR0_9PEZI</name>
<gene>
    <name evidence="2" type="ORF">GQX73_g2247</name>
</gene>
<sequence>MCYVGSLYHQSSQRRDLEQLALRHSQPAQVLQCDVSLRGLYQVSAFLLLAIASHGQAELGKASDLLEKAISLSIDIGMRRVDWIDSFHDRELGELWKRTYWYLYIVESAVKDADDELRFEPMPTFPLPCEGDASQQMTLAQFDTADFEDDSRVFSSLTYLIALVRTGCSIKRLCERSKDHPDRTVVWADALLMSWKLHLPSDKQQVFTEDGEIDDIMFQSHILFHSLCIHVHTSLTGKMGGGNESLRRRRKLEAAEGAVSLLTLHPCLLQISPLDITHLSGIAMSNLCASLIAESNFRTRDNLRLILGVLKQLGEAWKAAKQEAQTLKAMARLSYSEFTSPAQDTHNNPQISPTDAFSRDTGCLLSDMTSPVQDSELGSTPDTGRSSLTMPFSEIITGSSADEYVLPWDF</sequence>
<dbReference type="Proteomes" id="UP000481858">
    <property type="component" value="Unassembled WGS sequence"/>
</dbReference>
<proteinExistence type="predicted"/>
<dbReference type="EMBL" id="WUBL01000014">
    <property type="protein sequence ID" value="KAF2971290.1"/>
    <property type="molecule type" value="Genomic_DNA"/>
</dbReference>
<evidence type="ECO:0000256" key="1">
    <source>
        <dbReference type="SAM" id="MobiDB-lite"/>
    </source>
</evidence>
<dbReference type="CDD" id="cd12148">
    <property type="entry name" value="fungal_TF_MHR"/>
    <property type="match status" value="1"/>
</dbReference>
<organism evidence="2 3">
    <name type="scientific">Xylaria multiplex</name>
    <dbReference type="NCBI Taxonomy" id="323545"/>
    <lineage>
        <taxon>Eukaryota</taxon>
        <taxon>Fungi</taxon>
        <taxon>Dikarya</taxon>
        <taxon>Ascomycota</taxon>
        <taxon>Pezizomycotina</taxon>
        <taxon>Sordariomycetes</taxon>
        <taxon>Xylariomycetidae</taxon>
        <taxon>Xylariales</taxon>
        <taxon>Xylariaceae</taxon>
        <taxon>Xylaria</taxon>
    </lineage>
</organism>
<evidence type="ECO:0000313" key="3">
    <source>
        <dbReference type="Proteomes" id="UP000481858"/>
    </source>
</evidence>
<dbReference type="AlphaFoldDB" id="A0A7C8MTR0"/>
<accession>A0A7C8MTR0</accession>
<dbReference type="OrthoDB" id="2399539at2759"/>
<dbReference type="PANTHER" id="PTHR47431:SF4">
    <property type="entry name" value="ZN(II)2CYS6 TRANSCRIPTION FACTOR (EUROFUNG)"/>
    <property type="match status" value="1"/>
</dbReference>
<comment type="caution">
    <text evidence="2">The sequence shown here is derived from an EMBL/GenBank/DDBJ whole genome shotgun (WGS) entry which is preliminary data.</text>
</comment>
<feature type="region of interest" description="Disordered" evidence="1">
    <location>
        <begin position="368"/>
        <end position="391"/>
    </location>
</feature>
<protein>
    <recommendedName>
        <fullName evidence="4">Transcription factor domain-containing protein</fullName>
    </recommendedName>
</protein>
<dbReference type="InParanoid" id="A0A7C8MTR0"/>